<feature type="transmembrane region" description="Helical" evidence="1">
    <location>
        <begin position="66"/>
        <end position="88"/>
    </location>
</feature>
<evidence type="ECO:0000313" key="3">
    <source>
        <dbReference type="Proteomes" id="UP000475862"/>
    </source>
</evidence>
<feature type="transmembrane region" description="Helical" evidence="1">
    <location>
        <begin position="39"/>
        <end position="59"/>
    </location>
</feature>
<reference evidence="2 3" key="1">
    <citation type="submission" date="2019-08" db="EMBL/GenBank/DDBJ databases">
        <title>The genome of the soybean aphid Biotype 1, its phylome, world population structure and adaptation to the North American continent.</title>
        <authorList>
            <person name="Giordano R."/>
            <person name="Donthu R.K."/>
            <person name="Hernandez A.G."/>
            <person name="Wright C.L."/>
            <person name="Zimin A.V."/>
        </authorList>
    </citation>
    <scope>NUCLEOTIDE SEQUENCE [LARGE SCALE GENOMIC DNA]</scope>
    <source>
        <tissue evidence="2">Whole aphids</tissue>
    </source>
</reference>
<dbReference type="Proteomes" id="UP000475862">
    <property type="component" value="Unassembled WGS sequence"/>
</dbReference>
<proteinExistence type="predicted"/>
<sequence>MHESLEYNTQLIVYLVPTFLKIIIRLFDIQLLFDFSLSLPVHNSLKLVLLLILHSFIFSVKDFMSLAFEVIITSLSIISVLSFSSSLFSDLTHPIDSSFITTILKLIKRKIHNINLERILLNFELESLLDTVRLLNIIVLLRIREASEINSDPTIFIFNKLTTKDSSISSSIYLANFAANDNSLVCLTFIRHEIAFRTSPILSSSFCSLWLLTTARASRNKLFFSNNIAASLIFFIATKYVDALVTSPTSSNTLLLYLESMNLSTAFSKCFPIKMKSFEQLKRLHANSLIFSLCPLNSTTSEGTFIKLMDSNAVLFTIVRSYMCWMPDNTLNRLIMTTHYIFNIIIHNTIYLSKDSYHYKL</sequence>
<dbReference type="AlphaFoldDB" id="A0A6G0TMT0"/>
<gene>
    <name evidence="2" type="ORF">AGLY_008335</name>
</gene>
<keyword evidence="1" id="KW-0472">Membrane</keyword>
<comment type="caution">
    <text evidence="2">The sequence shown here is derived from an EMBL/GenBank/DDBJ whole genome shotgun (WGS) entry which is preliminary data.</text>
</comment>
<keyword evidence="1" id="KW-1133">Transmembrane helix</keyword>
<keyword evidence="3" id="KW-1185">Reference proteome</keyword>
<dbReference type="EMBL" id="VYZN01000027">
    <property type="protein sequence ID" value="KAE9535043.1"/>
    <property type="molecule type" value="Genomic_DNA"/>
</dbReference>
<name>A0A6G0TMT0_APHGL</name>
<keyword evidence="1" id="KW-0812">Transmembrane</keyword>
<evidence type="ECO:0000313" key="2">
    <source>
        <dbReference type="EMBL" id="KAE9535043.1"/>
    </source>
</evidence>
<protein>
    <submittedName>
        <fullName evidence="2">Uncharacterized protein</fullName>
    </submittedName>
</protein>
<evidence type="ECO:0000256" key="1">
    <source>
        <dbReference type="SAM" id="Phobius"/>
    </source>
</evidence>
<organism evidence="2 3">
    <name type="scientific">Aphis glycines</name>
    <name type="common">Soybean aphid</name>
    <dbReference type="NCBI Taxonomy" id="307491"/>
    <lineage>
        <taxon>Eukaryota</taxon>
        <taxon>Metazoa</taxon>
        <taxon>Ecdysozoa</taxon>
        <taxon>Arthropoda</taxon>
        <taxon>Hexapoda</taxon>
        <taxon>Insecta</taxon>
        <taxon>Pterygota</taxon>
        <taxon>Neoptera</taxon>
        <taxon>Paraneoptera</taxon>
        <taxon>Hemiptera</taxon>
        <taxon>Sternorrhyncha</taxon>
        <taxon>Aphidomorpha</taxon>
        <taxon>Aphidoidea</taxon>
        <taxon>Aphididae</taxon>
        <taxon>Aphidini</taxon>
        <taxon>Aphis</taxon>
        <taxon>Aphis</taxon>
    </lineage>
</organism>
<accession>A0A6G0TMT0</accession>
<feature type="transmembrane region" description="Helical" evidence="1">
    <location>
        <begin position="12"/>
        <end position="33"/>
    </location>
</feature>